<reference evidence="11 12" key="1">
    <citation type="submission" date="2021-08" db="EMBL/GenBank/DDBJ databases">
        <title>Draft genome sequence of Spirulina subsalsa with high tolerance to salinity and hype-accumulation of phycocyanin.</title>
        <authorList>
            <person name="Pei H."/>
            <person name="Jiang L."/>
        </authorList>
    </citation>
    <scope>NUCLEOTIDE SEQUENCE [LARGE SCALE GENOMIC DNA]</scope>
    <source>
        <strain evidence="11 12">FACHB-351</strain>
    </source>
</reference>
<dbReference type="Pfam" id="PF02261">
    <property type="entry name" value="Asp_decarbox"/>
    <property type="match status" value="1"/>
</dbReference>
<dbReference type="HAMAP" id="MF_00446">
    <property type="entry name" value="PanD"/>
    <property type="match status" value="1"/>
</dbReference>
<keyword evidence="8 9" id="KW-0670">Pyruvate</keyword>
<evidence type="ECO:0000313" key="11">
    <source>
        <dbReference type="EMBL" id="MCW6038469.1"/>
    </source>
</evidence>
<accession>A0ABT3LBK5</accession>
<dbReference type="InterPro" id="IPR009010">
    <property type="entry name" value="Asp_de-COase-like_dom_sf"/>
</dbReference>
<feature type="active site" description="Schiff-base intermediate with substrate; via pyruvic acid" evidence="9">
    <location>
        <position position="26"/>
    </location>
</feature>
<comment type="subunit">
    <text evidence="9">Heterooctamer of four alpha and four beta subunits.</text>
</comment>
<evidence type="ECO:0000256" key="9">
    <source>
        <dbReference type="HAMAP-Rule" id="MF_00446"/>
    </source>
</evidence>
<evidence type="ECO:0000256" key="1">
    <source>
        <dbReference type="ARBA" id="ARBA00022490"/>
    </source>
</evidence>
<gene>
    <name evidence="9" type="primary">panD</name>
    <name evidence="11" type="ORF">K4A83_19645</name>
</gene>
<keyword evidence="1 9" id="KW-0963">Cytoplasm</keyword>
<feature type="binding site" evidence="9">
    <location>
        <begin position="74"/>
        <end position="76"/>
    </location>
    <ligand>
        <name>substrate</name>
    </ligand>
</feature>
<feature type="compositionally biased region" description="Pro residues" evidence="10">
    <location>
        <begin position="186"/>
        <end position="196"/>
    </location>
</feature>
<comment type="similarity">
    <text evidence="9">Belongs to the PanD family.</text>
</comment>
<evidence type="ECO:0000256" key="8">
    <source>
        <dbReference type="ARBA" id="ARBA00023317"/>
    </source>
</evidence>
<keyword evidence="7 9" id="KW-0704">Schiff base</keyword>
<dbReference type="EC" id="4.1.1.11" evidence="9"/>
<evidence type="ECO:0000256" key="10">
    <source>
        <dbReference type="SAM" id="MobiDB-lite"/>
    </source>
</evidence>
<dbReference type="GO" id="GO:0004068">
    <property type="term" value="F:aspartate 1-decarboxylase activity"/>
    <property type="evidence" value="ECO:0007669"/>
    <property type="project" value="UniProtKB-EC"/>
</dbReference>
<keyword evidence="3 9" id="KW-0210">Decarboxylase</keyword>
<evidence type="ECO:0000256" key="7">
    <source>
        <dbReference type="ARBA" id="ARBA00023270"/>
    </source>
</evidence>
<evidence type="ECO:0000256" key="5">
    <source>
        <dbReference type="ARBA" id="ARBA00023145"/>
    </source>
</evidence>
<comment type="pathway">
    <text evidence="9">Cofactor biosynthesis; (R)-pantothenate biosynthesis; beta-alanine from L-aspartate: step 1/1.</text>
</comment>
<feature type="chain" id="PRO_5044907377" description="Aspartate 1-decarboxylase alpha chain" evidence="9">
    <location>
        <begin position="26"/>
        <end position="196"/>
    </location>
</feature>
<dbReference type="Gene3D" id="2.40.40.20">
    <property type="match status" value="1"/>
</dbReference>
<proteinExistence type="inferred from homology"/>
<dbReference type="PANTHER" id="PTHR21012:SF0">
    <property type="entry name" value="ASPARTATE 1-DECARBOXYLASE"/>
    <property type="match status" value="1"/>
</dbReference>
<organism evidence="11 12">
    <name type="scientific">Spirulina subsalsa FACHB-351</name>
    <dbReference type="NCBI Taxonomy" id="234711"/>
    <lineage>
        <taxon>Bacteria</taxon>
        <taxon>Bacillati</taxon>
        <taxon>Cyanobacteriota</taxon>
        <taxon>Cyanophyceae</taxon>
        <taxon>Spirulinales</taxon>
        <taxon>Spirulinaceae</taxon>
        <taxon>Spirulina</taxon>
    </lineage>
</organism>
<feature type="compositionally biased region" description="Pro residues" evidence="10">
    <location>
        <begin position="152"/>
        <end position="163"/>
    </location>
</feature>
<dbReference type="CDD" id="cd06919">
    <property type="entry name" value="Asp_decarbox"/>
    <property type="match status" value="1"/>
</dbReference>
<dbReference type="Proteomes" id="UP001526426">
    <property type="component" value="Unassembled WGS sequence"/>
</dbReference>
<evidence type="ECO:0000256" key="3">
    <source>
        <dbReference type="ARBA" id="ARBA00022793"/>
    </source>
</evidence>
<keyword evidence="12" id="KW-1185">Reference proteome</keyword>
<dbReference type="EMBL" id="JAIHOM010000140">
    <property type="protein sequence ID" value="MCW6038469.1"/>
    <property type="molecule type" value="Genomic_DNA"/>
</dbReference>
<dbReference type="SUPFAM" id="SSF50692">
    <property type="entry name" value="ADC-like"/>
    <property type="match status" value="1"/>
</dbReference>
<feature type="binding site" evidence="9">
    <location>
        <position position="58"/>
    </location>
    <ligand>
        <name>substrate</name>
    </ligand>
</feature>
<comment type="PTM">
    <text evidence="9">Is synthesized initially as an inactive proenzyme, which is activated by self-cleavage at a specific serine bond to produce a beta-subunit with a hydroxyl group at its C-terminus and an alpha-subunit with a pyruvoyl group at its N-terminus.</text>
</comment>
<feature type="chain" id="PRO_5044907378" description="Aspartate 1-decarboxylase beta chain" evidence="9">
    <location>
        <begin position="1"/>
        <end position="25"/>
    </location>
</feature>
<dbReference type="InterPro" id="IPR003190">
    <property type="entry name" value="Asp_decarbox"/>
</dbReference>
<comment type="function">
    <text evidence="9">Catalyzes the pyruvoyl-dependent decarboxylation of aspartate to produce beta-alanine.</text>
</comment>
<evidence type="ECO:0000313" key="12">
    <source>
        <dbReference type="Proteomes" id="UP001526426"/>
    </source>
</evidence>
<comment type="cofactor">
    <cofactor evidence="9">
        <name>pyruvate</name>
        <dbReference type="ChEBI" id="CHEBI:15361"/>
    </cofactor>
    <text evidence="9">Binds 1 pyruvoyl group covalently per subunit.</text>
</comment>
<keyword evidence="2 9" id="KW-0566">Pantothenate biosynthesis</keyword>
<dbReference type="NCBIfam" id="TIGR00223">
    <property type="entry name" value="panD"/>
    <property type="match status" value="1"/>
</dbReference>
<keyword evidence="5 9" id="KW-0865">Zymogen</keyword>
<evidence type="ECO:0000256" key="6">
    <source>
        <dbReference type="ARBA" id="ARBA00023239"/>
    </source>
</evidence>
<keyword evidence="6 9" id="KW-0456">Lyase</keyword>
<dbReference type="PANTHER" id="PTHR21012">
    <property type="entry name" value="ASPARTATE 1-DECARBOXYLASE"/>
    <property type="match status" value="1"/>
</dbReference>
<protein>
    <recommendedName>
        <fullName evidence="9">Aspartate 1-decarboxylase</fullName>
        <ecNumber evidence="9">4.1.1.11</ecNumber>
    </recommendedName>
    <alternativeName>
        <fullName evidence="9">Aspartate alpha-decarboxylase</fullName>
    </alternativeName>
    <component>
        <recommendedName>
            <fullName evidence="9">Aspartate 1-decarboxylase beta chain</fullName>
        </recommendedName>
    </component>
    <component>
        <recommendedName>
            <fullName evidence="9">Aspartate 1-decarboxylase alpha chain</fullName>
        </recommendedName>
    </component>
</protein>
<comment type="subcellular location">
    <subcellularLocation>
        <location evidence="9">Cytoplasm</location>
    </subcellularLocation>
</comment>
<evidence type="ECO:0000256" key="2">
    <source>
        <dbReference type="ARBA" id="ARBA00022655"/>
    </source>
</evidence>
<feature type="active site" description="Proton donor" evidence="9">
    <location>
        <position position="59"/>
    </location>
</feature>
<keyword evidence="4 9" id="KW-0068">Autocatalytic cleavage</keyword>
<comment type="catalytic activity">
    <reaction evidence="9">
        <text>L-aspartate + H(+) = beta-alanine + CO2</text>
        <dbReference type="Rhea" id="RHEA:19497"/>
        <dbReference type="ChEBI" id="CHEBI:15378"/>
        <dbReference type="ChEBI" id="CHEBI:16526"/>
        <dbReference type="ChEBI" id="CHEBI:29991"/>
        <dbReference type="ChEBI" id="CHEBI:57966"/>
        <dbReference type="EC" id="4.1.1.11"/>
    </reaction>
</comment>
<feature type="modified residue" description="Pyruvic acid (Ser)" evidence="9">
    <location>
        <position position="26"/>
    </location>
</feature>
<comment type="caution">
    <text evidence="11">The sequence shown here is derived from an EMBL/GenBank/DDBJ whole genome shotgun (WGS) entry which is preliminary data.</text>
</comment>
<feature type="region of interest" description="Disordered" evidence="10">
    <location>
        <begin position="148"/>
        <end position="196"/>
    </location>
</feature>
<evidence type="ECO:0000256" key="4">
    <source>
        <dbReference type="ARBA" id="ARBA00022813"/>
    </source>
</evidence>
<name>A0ABT3LBK5_9CYAN</name>
<sequence>MTTIRLMHAKLHQVRVTRANPDYMGSVTIDQRLMEQVGIFPLEEVQIYNSQNGHRFSTYVLPGETGSGCIEINGAASHLCGVGDAVIIVAFAQRDRAEVIKTGHQATVFISNAQNQCQELLVQQVIPNFAQERLDFQSESVLKAAIPTEMEPLPPPPPRPPIDNDPDEMLDRGVESPPSPNFSFLDPPPPYDSTQF</sequence>